<name>A0A0B2BEL1_9ACTN</name>
<feature type="domain" description="Helicase C-terminal" evidence="4">
    <location>
        <begin position="294"/>
        <end position="447"/>
    </location>
</feature>
<dbReference type="FunFam" id="3.40.50.300:FF:001137">
    <property type="entry name" value="DEAD/DEAH box helicase"/>
    <property type="match status" value="1"/>
</dbReference>
<keyword evidence="6" id="KW-1185">Reference proteome</keyword>
<dbReference type="Pfam" id="PF22982">
    <property type="entry name" value="WHD_HRQ1"/>
    <property type="match status" value="1"/>
</dbReference>
<dbReference type="GO" id="GO:0003676">
    <property type="term" value="F:nucleic acid binding"/>
    <property type="evidence" value="ECO:0007669"/>
    <property type="project" value="InterPro"/>
</dbReference>
<dbReference type="Gene3D" id="3.40.50.300">
    <property type="entry name" value="P-loop containing nucleotide triphosphate hydrolases"/>
    <property type="match status" value="2"/>
</dbReference>
<dbReference type="InterPro" id="IPR055227">
    <property type="entry name" value="HRQ1_WHD"/>
</dbReference>
<keyword evidence="1" id="KW-0547">Nucleotide-binding</keyword>
<dbReference type="CDD" id="cd17923">
    <property type="entry name" value="DEXHc_Hrq1-like"/>
    <property type="match status" value="1"/>
</dbReference>
<dbReference type="Pfam" id="PF00271">
    <property type="entry name" value="Helicase_C"/>
    <property type="match status" value="1"/>
</dbReference>
<dbReference type="GO" id="GO:0036297">
    <property type="term" value="P:interstrand cross-link repair"/>
    <property type="evidence" value="ECO:0007669"/>
    <property type="project" value="TreeGrafter"/>
</dbReference>
<keyword evidence="2" id="KW-0067">ATP-binding</keyword>
<dbReference type="InterPro" id="IPR001650">
    <property type="entry name" value="Helicase_C-like"/>
</dbReference>
<dbReference type="GO" id="GO:0005524">
    <property type="term" value="F:ATP binding"/>
    <property type="evidence" value="ECO:0007669"/>
    <property type="project" value="UniProtKB-KW"/>
</dbReference>
<dbReference type="AlphaFoldDB" id="A0A0B2BEL1"/>
<dbReference type="InterPro" id="IPR022307">
    <property type="entry name" value="Helicase_put_actinobac"/>
</dbReference>
<proteinExistence type="predicted"/>
<dbReference type="PROSITE" id="PS51194">
    <property type="entry name" value="HELICASE_CTER"/>
    <property type="match status" value="1"/>
</dbReference>
<protein>
    <submittedName>
        <fullName evidence="5">DEAD/DEAH box helicase domain-containing protein</fullName>
    </submittedName>
</protein>
<dbReference type="SUPFAM" id="SSF52540">
    <property type="entry name" value="P-loop containing nucleoside triphosphate hydrolases"/>
    <property type="match status" value="1"/>
</dbReference>
<evidence type="ECO:0000256" key="1">
    <source>
        <dbReference type="ARBA" id="ARBA00022741"/>
    </source>
</evidence>
<evidence type="ECO:0000259" key="3">
    <source>
        <dbReference type="PROSITE" id="PS51192"/>
    </source>
</evidence>
<evidence type="ECO:0000256" key="2">
    <source>
        <dbReference type="ARBA" id="ARBA00022840"/>
    </source>
</evidence>
<keyword evidence="5" id="KW-0347">Helicase</keyword>
<dbReference type="InterPro" id="IPR011545">
    <property type="entry name" value="DEAD/DEAH_box_helicase_dom"/>
</dbReference>
<dbReference type="CDD" id="cd18797">
    <property type="entry name" value="SF2_C_Hrq"/>
    <property type="match status" value="1"/>
</dbReference>
<evidence type="ECO:0000313" key="5">
    <source>
        <dbReference type="EMBL" id="PJJ57360.1"/>
    </source>
</evidence>
<dbReference type="SMART" id="SM00487">
    <property type="entry name" value="DEXDc"/>
    <property type="match status" value="1"/>
</dbReference>
<dbReference type="NCBIfam" id="TIGR03817">
    <property type="entry name" value="DECH_helic"/>
    <property type="match status" value="1"/>
</dbReference>
<dbReference type="Proteomes" id="UP000230842">
    <property type="component" value="Unassembled WGS sequence"/>
</dbReference>
<dbReference type="Pfam" id="PF09369">
    <property type="entry name" value="MZB"/>
    <property type="match status" value="1"/>
</dbReference>
<organism evidence="5 6">
    <name type="scientific">Mumia flava</name>
    <dbReference type="NCBI Taxonomy" id="1348852"/>
    <lineage>
        <taxon>Bacteria</taxon>
        <taxon>Bacillati</taxon>
        <taxon>Actinomycetota</taxon>
        <taxon>Actinomycetes</taxon>
        <taxon>Propionibacteriales</taxon>
        <taxon>Nocardioidaceae</taxon>
        <taxon>Mumia</taxon>
    </lineage>
</organism>
<dbReference type="Pfam" id="PF00270">
    <property type="entry name" value="DEAD"/>
    <property type="match status" value="1"/>
</dbReference>
<gene>
    <name evidence="5" type="ORF">CLV56_1588</name>
</gene>
<dbReference type="InterPro" id="IPR018973">
    <property type="entry name" value="MZB"/>
</dbReference>
<dbReference type="InterPro" id="IPR014001">
    <property type="entry name" value="Helicase_ATP-bd"/>
</dbReference>
<dbReference type="EMBL" id="PGEZ01000001">
    <property type="protein sequence ID" value="PJJ57360.1"/>
    <property type="molecule type" value="Genomic_DNA"/>
</dbReference>
<dbReference type="PANTHER" id="PTHR47957">
    <property type="entry name" value="ATP-DEPENDENT HELICASE HRQ1"/>
    <property type="match status" value="1"/>
</dbReference>
<dbReference type="GO" id="GO:0006289">
    <property type="term" value="P:nucleotide-excision repair"/>
    <property type="evidence" value="ECO:0007669"/>
    <property type="project" value="TreeGrafter"/>
</dbReference>
<accession>A0A0B2BEL1</accession>
<dbReference type="PANTHER" id="PTHR47957:SF3">
    <property type="entry name" value="ATP-DEPENDENT HELICASE HRQ1"/>
    <property type="match status" value="1"/>
</dbReference>
<keyword evidence="5" id="KW-0378">Hydrolase</keyword>
<sequence length="782" mass="83070">MTDPVETLLRTPGASDGRLLHLQREDARQATYAAWPAWVDDDLRRRFAGLGADTLWAHQAEAAERARAGRHVVVATGTASGKSAAYLLPAVTALRSASDAGQRNANGLRRLPSVLYLAPTKALARDQLAALDALVGDDRRIRSAAVDGDNSREERQWARDHANWILTNPDLLHRTLLPSHARWARFLAGLQYVVVDETHHYRGVFGSHVAHVLRRLRRLAASYGADPTFVLASATAAEPARSASLLTGLEVSEVVDDAAPRGEVAYALWEPPLIDARGADGAPVRRSATTESAGLLADLVSAGIRTLAFVRSRRGAETVALAARAMLGEVHGDLADRVGTYRGGYLPEERRAIETDLREGRLLGLATTNALELGIDIAGLDAVLTTGFPGTRAALRQQFGRAGRRGGSALGVLVARDDPLDTYLVHHPEALLGAPVEATVLDPSNPHVIAGHLAAAAQETALTEGDLELFGPGARDGVEALVAAGWLRRRAQGWFWVRRDRAADLVDIRSVGGQATQIVDTETGRLLGTVDGGRADGEVHDGAVYVHRGESFVVEHYDPHDGVALVRADEPDHTTSARTVTDIAIVAEHEQTVWDRASACFGEVDVSTQVVSYVRRRSGSGEVLGEVPLDLPVRTLRTSAVWWTLPGDVVAATGLAPELVPGAAHAAEHAAIGLLPLLATCDRWDIGGVSTAMHPDTGMLTVFVHDALPGGAGFARRGYDVVHHWLQTTRQAIASCTCPDGCPSCVQSPKCGNGNHPLSKTGAIVLLDAVLAQASLGSVDAA</sequence>
<evidence type="ECO:0000313" key="6">
    <source>
        <dbReference type="Proteomes" id="UP000230842"/>
    </source>
</evidence>
<dbReference type="RefSeq" id="WP_039350529.1">
    <property type="nucleotide sequence ID" value="NZ_PGEZ01000001.1"/>
</dbReference>
<dbReference type="SMART" id="SM00490">
    <property type="entry name" value="HELICc"/>
    <property type="match status" value="1"/>
</dbReference>
<reference evidence="5 6" key="1">
    <citation type="submission" date="2017-11" db="EMBL/GenBank/DDBJ databases">
        <title>Genomic Encyclopedia of Archaeal and Bacterial Type Strains, Phase II (KMG-II): From Individual Species to Whole Genera.</title>
        <authorList>
            <person name="Goeker M."/>
        </authorList>
    </citation>
    <scope>NUCLEOTIDE SEQUENCE [LARGE SCALE GENOMIC DNA]</scope>
    <source>
        <strain evidence="5 6">DSM 27763</strain>
    </source>
</reference>
<dbReference type="InterPro" id="IPR027417">
    <property type="entry name" value="P-loop_NTPase"/>
</dbReference>
<comment type="caution">
    <text evidence="5">The sequence shown here is derived from an EMBL/GenBank/DDBJ whole genome shotgun (WGS) entry which is preliminary data.</text>
</comment>
<evidence type="ECO:0000259" key="4">
    <source>
        <dbReference type="PROSITE" id="PS51194"/>
    </source>
</evidence>
<dbReference type="GO" id="GO:0043138">
    <property type="term" value="F:3'-5' DNA helicase activity"/>
    <property type="evidence" value="ECO:0007669"/>
    <property type="project" value="TreeGrafter"/>
</dbReference>
<dbReference type="PROSITE" id="PS51192">
    <property type="entry name" value="HELICASE_ATP_BIND_1"/>
    <property type="match status" value="1"/>
</dbReference>
<feature type="domain" description="Helicase ATP-binding" evidence="3">
    <location>
        <begin position="63"/>
        <end position="254"/>
    </location>
</feature>